<keyword evidence="3" id="KW-1185">Reference proteome</keyword>
<protein>
    <submittedName>
        <fullName evidence="2">Uncharacterized protein</fullName>
    </submittedName>
</protein>
<feature type="compositionally biased region" description="Basic residues" evidence="1">
    <location>
        <begin position="128"/>
        <end position="140"/>
    </location>
</feature>
<evidence type="ECO:0000256" key="1">
    <source>
        <dbReference type="SAM" id="MobiDB-lite"/>
    </source>
</evidence>
<feature type="region of interest" description="Disordered" evidence="1">
    <location>
        <begin position="58"/>
        <end position="140"/>
    </location>
</feature>
<dbReference type="GeneID" id="20240423"/>
<evidence type="ECO:0000313" key="3">
    <source>
        <dbReference type="Proteomes" id="UP000030746"/>
    </source>
</evidence>
<dbReference type="CTD" id="20240423"/>
<organism evidence="2 3">
    <name type="scientific">Lottia gigantea</name>
    <name type="common">Giant owl limpet</name>
    <dbReference type="NCBI Taxonomy" id="225164"/>
    <lineage>
        <taxon>Eukaryota</taxon>
        <taxon>Metazoa</taxon>
        <taxon>Spiralia</taxon>
        <taxon>Lophotrochozoa</taxon>
        <taxon>Mollusca</taxon>
        <taxon>Gastropoda</taxon>
        <taxon>Patellogastropoda</taxon>
        <taxon>Lottioidea</taxon>
        <taxon>Lottiidae</taxon>
        <taxon>Lottia</taxon>
    </lineage>
</organism>
<gene>
    <name evidence="2" type="ORF">LOTGIDRAFT_166706</name>
</gene>
<dbReference type="EMBL" id="KB202954">
    <property type="protein sequence ID" value="ESO86971.1"/>
    <property type="molecule type" value="Genomic_DNA"/>
</dbReference>
<reference evidence="2 3" key="1">
    <citation type="journal article" date="2013" name="Nature">
        <title>Insights into bilaterian evolution from three spiralian genomes.</title>
        <authorList>
            <person name="Simakov O."/>
            <person name="Marletaz F."/>
            <person name="Cho S.J."/>
            <person name="Edsinger-Gonzales E."/>
            <person name="Havlak P."/>
            <person name="Hellsten U."/>
            <person name="Kuo D.H."/>
            <person name="Larsson T."/>
            <person name="Lv J."/>
            <person name="Arendt D."/>
            <person name="Savage R."/>
            <person name="Osoegawa K."/>
            <person name="de Jong P."/>
            <person name="Grimwood J."/>
            <person name="Chapman J.A."/>
            <person name="Shapiro H."/>
            <person name="Aerts A."/>
            <person name="Otillar R.P."/>
            <person name="Terry A.Y."/>
            <person name="Boore J.L."/>
            <person name="Grigoriev I.V."/>
            <person name="Lindberg D.R."/>
            <person name="Seaver E.C."/>
            <person name="Weisblat D.A."/>
            <person name="Putnam N.H."/>
            <person name="Rokhsar D.S."/>
        </authorList>
    </citation>
    <scope>NUCLEOTIDE SEQUENCE [LARGE SCALE GENOMIC DNA]</scope>
</reference>
<dbReference type="RefSeq" id="XP_009062367.1">
    <property type="nucleotide sequence ID" value="XM_009064119.1"/>
</dbReference>
<name>V4A110_LOTGI</name>
<dbReference type="AlphaFoldDB" id="V4A110"/>
<dbReference type="KEGG" id="lgi:LOTGIDRAFT_166706"/>
<sequence length="140" mass="15882">MADSIEEKLFEAKARLFQMPFDTMVQTLTLLKIDIDKSVKTRSQAVKAFDVVWSNSDELEENYEDCTNPPFDRRLDEVPPETADGVADQDGRSGGNLSQEEDERPNGDSSQEDERSNGDSFQEELHSGRKRLRKAPSRLT</sequence>
<dbReference type="Proteomes" id="UP000030746">
    <property type="component" value="Unassembled WGS sequence"/>
</dbReference>
<feature type="compositionally biased region" description="Basic and acidic residues" evidence="1">
    <location>
        <begin position="112"/>
        <end position="127"/>
    </location>
</feature>
<dbReference type="HOGENOM" id="CLU_1837374_0_0_1"/>
<evidence type="ECO:0000313" key="2">
    <source>
        <dbReference type="EMBL" id="ESO86971.1"/>
    </source>
</evidence>
<accession>V4A110</accession>
<proteinExistence type="predicted"/>